<organism evidence="4 5">
    <name type="scientific">Apiospora phragmitis</name>
    <dbReference type="NCBI Taxonomy" id="2905665"/>
    <lineage>
        <taxon>Eukaryota</taxon>
        <taxon>Fungi</taxon>
        <taxon>Dikarya</taxon>
        <taxon>Ascomycota</taxon>
        <taxon>Pezizomycotina</taxon>
        <taxon>Sordariomycetes</taxon>
        <taxon>Xylariomycetidae</taxon>
        <taxon>Amphisphaeriales</taxon>
        <taxon>Apiosporaceae</taxon>
        <taxon>Apiospora</taxon>
    </lineage>
</organism>
<gene>
    <name evidence="4" type="ORF">PG994_006871</name>
</gene>
<name>A0ABR1VGA5_9PEZI</name>
<dbReference type="SUPFAM" id="SSF52833">
    <property type="entry name" value="Thioredoxin-like"/>
    <property type="match status" value="1"/>
</dbReference>
<dbReference type="Proteomes" id="UP001480595">
    <property type="component" value="Unassembled WGS sequence"/>
</dbReference>
<dbReference type="CDD" id="cd03192">
    <property type="entry name" value="GST_C_Sigma_like"/>
    <property type="match status" value="1"/>
</dbReference>
<dbReference type="PANTHER" id="PTHR11571">
    <property type="entry name" value="GLUTATHIONE S-TRANSFERASE"/>
    <property type="match status" value="1"/>
</dbReference>
<dbReference type="InterPro" id="IPR040079">
    <property type="entry name" value="Glutathione_S-Trfase"/>
</dbReference>
<dbReference type="PROSITE" id="PS50405">
    <property type="entry name" value="GST_CTER"/>
    <property type="match status" value="1"/>
</dbReference>
<keyword evidence="5" id="KW-1185">Reference proteome</keyword>
<sequence length="259" mass="29619">MTAPYELVYYTGVPGRGEHVRLILEEAGSPYQDTRALSFEKAREVVVHWKDAGGHGNPKYFAPPLFKHGDLVIAQTPNILMYLGRKLGLSGSQEEDAYRVNALALTALDGLSNEAHDSHHPIALMLPYEEQKEESRRRSQYWIKNRLPSHLEYWQKVLESENVSPGPWLLGSTFTYADLVLFQCLDGTTYAFPKAMEQTKASGKYDRVFKLWEDVKARPNIAAYLASERRQKYQDWGIYRHYPENDLVVEPENINASPS</sequence>
<comment type="caution">
    <text evidence="4">The sequence shown here is derived from an EMBL/GenBank/DDBJ whole genome shotgun (WGS) entry which is preliminary data.</text>
</comment>
<dbReference type="SFLD" id="SFLDS00019">
    <property type="entry name" value="Glutathione_Transferase_(cytos"/>
    <property type="match status" value="1"/>
</dbReference>
<dbReference type="InterPro" id="IPR050213">
    <property type="entry name" value="GST_superfamily"/>
</dbReference>
<evidence type="ECO:0000256" key="1">
    <source>
        <dbReference type="ARBA" id="ARBA00007409"/>
    </source>
</evidence>
<dbReference type="EMBL" id="JAQQWL010000006">
    <property type="protein sequence ID" value="KAK8070255.1"/>
    <property type="molecule type" value="Genomic_DNA"/>
</dbReference>
<dbReference type="SUPFAM" id="SSF47616">
    <property type="entry name" value="GST C-terminal domain-like"/>
    <property type="match status" value="1"/>
</dbReference>
<feature type="domain" description="GST N-terminal" evidence="2">
    <location>
        <begin position="4"/>
        <end position="91"/>
    </location>
</feature>
<dbReference type="RefSeq" id="XP_066717549.1">
    <property type="nucleotide sequence ID" value="XM_066858280.1"/>
</dbReference>
<proteinExistence type="inferred from homology"/>
<protein>
    <submittedName>
        <fullName evidence="4">Glutathione S-transferase</fullName>
    </submittedName>
</protein>
<comment type="similarity">
    <text evidence="1">Belongs to the GST superfamily.</text>
</comment>
<evidence type="ECO:0000313" key="5">
    <source>
        <dbReference type="Proteomes" id="UP001480595"/>
    </source>
</evidence>
<dbReference type="Pfam" id="PF14497">
    <property type="entry name" value="GST_C_3"/>
    <property type="match status" value="1"/>
</dbReference>
<dbReference type="InterPro" id="IPR010987">
    <property type="entry name" value="Glutathione-S-Trfase_C-like"/>
</dbReference>
<evidence type="ECO:0000313" key="4">
    <source>
        <dbReference type="EMBL" id="KAK8070255.1"/>
    </source>
</evidence>
<dbReference type="Gene3D" id="3.40.30.10">
    <property type="entry name" value="Glutaredoxin"/>
    <property type="match status" value="1"/>
</dbReference>
<feature type="domain" description="GST C-terminal" evidence="3">
    <location>
        <begin position="93"/>
        <end position="234"/>
    </location>
</feature>
<evidence type="ECO:0000259" key="3">
    <source>
        <dbReference type="PROSITE" id="PS50405"/>
    </source>
</evidence>
<dbReference type="PANTHER" id="PTHR11571:SF263">
    <property type="entry name" value="GLUTATHIONE S-TRANSFERASE"/>
    <property type="match status" value="1"/>
</dbReference>
<reference evidence="4 5" key="1">
    <citation type="submission" date="2023-01" db="EMBL/GenBank/DDBJ databases">
        <title>Analysis of 21 Apiospora genomes using comparative genomics revels a genus with tremendous synthesis potential of carbohydrate active enzymes and secondary metabolites.</title>
        <authorList>
            <person name="Sorensen T."/>
        </authorList>
    </citation>
    <scope>NUCLEOTIDE SEQUENCE [LARGE SCALE GENOMIC DNA]</scope>
    <source>
        <strain evidence="4 5">CBS 135458</strain>
    </source>
</reference>
<dbReference type="InterPro" id="IPR036282">
    <property type="entry name" value="Glutathione-S-Trfase_C_sf"/>
</dbReference>
<dbReference type="InterPro" id="IPR004046">
    <property type="entry name" value="GST_C"/>
</dbReference>
<dbReference type="GeneID" id="92091343"/>
<dbReference type="InterPro" id="IPR036249">
    <property type="entry name" value="Thioredoxin-like_sf"/>
</dbReference>
<evidence type="ECO:0000259" key="2">
    <source>
        <dbReference type="PROSITE" id="PS50404"/>
    </source>
</evidence>
<dbReference type="PROSITE" id="PS50404">
    <property type="entry name" value="GST_NTER"/>
    <property type="match status" value="1"/>
</dbReference>
<dbReference type="Gene3D" id="1.20.1050.10">
    <property type="match status" value="1"/>
</dbReference>
<dbReference type="InterPro" id="IPR004045">
    <property type="entry name" value="Glutathione_S-Trfase_N"/>
</dbReference>
<accession>A0ABR1VGA5</accession>